<keyword evidence="2" id="KW-0812">Transmembrane</keyword>
<reference evidence="3" key="1">
    <citation type="submission" date="2020-06" db="EMBL/GenBank/DDBJ databases">
        <authorList>
            <consortium name="Plant Systems Biology data submission"/>
        </authorList>
    </citation>
    <scope>NUCLEOTIDE SEQUENCE</scope>
    <source>
        <strain evidence="3">D6</strain>
    </source>
</reference>
<proteinExistence type="predicted"/>
<comment type="caution">
    <text evidence="3">The sequence shown here is derived from an EMBL/GenBank/DDBJ whole genome shotgun (WGS) entry which is preliminary data.</text>
</comment>
<evidence type="ECO:0000313" key="3">
    <source>
        <dbReference type="EMBL" id="CAB9531212.1"/>
    </source>
</evidence>
<accession>A0A9N8F206</accession>
<gene>
    <name evidence="3" type="ORF">SEMRO_3326_G346840.1</name>
</gene>
<protein>
    <submittedName>
        <fullName evidence="3">Uncharacterized protein</fullName>
    </submittedName>
</protein>
<dbReference type="AlphaFoldDB" id="A0A9N8F206"/>
<keyword evidence="2" id="KW-0472">Membrane</keyword>
<feature type="region of interest" description="Disordered" evidence="1">
    <location>
        <begin position="79"/>
        <end position="99"/>
    </location>
</feature>
<feature type="compositionally biased region" description="Basic and acidic residues" evidence="1">
    <location>
        <begin position="90"/>
        <end position="99"/>
    </location>
</feature>
<keyword evidence="4" id="KW-1185">Reference proteome</keyword>
<dbReference type="OrthoDB" id="46184at2759"/>
<keyword evidence="2" id="KW-1133">Transmembrane helix</keyword>
<evidence type="ECO:0000256" key="1">
    <source>
        <dbReference type="SAM" id="MobiDB-lite"/>
    </source>
</evidence>
<dbReference type="Proteomes" id="UP001153069">
    <property type="component" value="Unassembled WGS sequence"/>
</dbReference>
<feature type="transmembrane region" description="Helical" evidence="2">
    <location>
        <begin position="28"/>
        <end position="48"/>
    </location>
</feature>
<dbReference type="EMBL" id="CAICTM010003324">
    <property type="protein sequence ID" value="CAB9531212.1"/>
    <property type="molecule type" value="Genomic_DNA"/>
</dbReference>
<evidence type="ECO:0000313" key="4">
    <source>
        <dbReference type="Proteomes" id="UP001153069"/>
    </source>
</evidence>
<organism evidence="3 4">
    <name type="scientific">Seminavis robusta</name>
    <dbReference type="NCBI Taxonomy" id="568900"/>
    <lineage>
        <taxon>Eukaryota</taxon>
        <taxon>Sar</taxon>
        <taxon>Stramenopiles</taxon>
        <taxon>Ochrophyta</taxon>
        <taxon>Bacillariophyta</taxon>
        <taxon>Bacillariophyceae</taxon>
        <taxon>Bacillariophycidae</taxon>
        <taxon>Naviculales</taxon>
        <taxon>Naviculaceae</taxon>
        <taxon>Seminavis</taxon>
    </lineage>
</organism>
<sequence length="455" mass="52454">MPRNAKTNKSMISDADNISKYRKRRNNAASYVSVFLYMIGSFSLGFFWNQLTSAVFQAEQEVVHEVALSSFLDIPSPHKAASNNLSEENNNDKRQPQQTDHKDFKFIIYHETHEAQGEGNHMHGLLAAHLLGDEFHRVVCVSSNYKHFHVAWKAIDPTAVEHCPDIVQRHNKEPPDTKKDHTIELLNYRSTPPNECTLRGLLESSARVLHLAANTYPRWPTVPKHINFFTFYQAKPILLEILPYSQPPPIVIHLRKPDIDGGDRRKGVDEASIRALGEHLLSQQPTPFLVTNNVPWYDMVEQEPMKWSHPFWYVVSHSALRFTWGANFNKNNDDPNGNNNNIRIYNPTNAKAVLLQQKYKQLRQQMGVDEVEILQLWADWYTLLKAKSVYHTFSDFSLSAVHWQGTWSRTFDGIDEETGNLILLEENWVVDGATPRLVDRTKEDLNNCDQARRGY</sequence>
<evidence type="ECO:0000256" key="2">
    <source>
        <dbReference type="SAM" id="Phobius"/>
    </source>
</evidence>
<name>A0A9N8F206_9STRA</name>